<gene>
    <name evidence="1" type="ORF">TNCV_2070691</name>
</gene>
<accession>A0A8X6W3R3</accession>
<evidence type="ECO:0000313" key="1">
    <source>
        <dbReference type="EMBL" id="GFY27449.1"/>
    </source>
</evidence>
<organism evidence="1 2">
    <name type="scientific">Trichonephila clavipes</name>
    <name type="common">Golden silk orbweaver</name>
    <name type="synonym">Nephila clavipes</name>
    <dbReference type="NCBI Taxonomy" id="2585209"/>
    <lineage>
        <taxon>Eukaryota</taxon>
        <taxon>Metazoa</taxon>
        <taxon>Ecdysozoa</taxon>
        <taxon>Arthropoda</taxon>
        <taxon>Chelicerata</taxon>
        <taxon>Arachnida</taxon>
        <taxon>Araneae</taxon>
        <taxon>Araneomorphae</taxon>
        <taxon>Entelegynae</taxon>
        <taxon>Araneoidea</taxon>
        <taxon>Nephilidae</taxon>
        <taxon>Trichonephila</taxon>
    </lineage>
</organism>
<proteinExistence type="predicted"/>
<name>A0A8X6W3R3_TRICX</name>
<dbReference type="Proteomes" id="UP000887159">
    <property type="component" value="Unassembled WGS sequence"/>
</dbReference>
<comment type="caution">
    <text evidence="1">The sequence shown here is derived from an EMBL/GenBank/DDBJ whole genome shotgun (WGS) entry which is preliminary data.</text>
</comment>
<evidence type="ECO:0000313" key="2">
    <source>
        <dbReference type="Proteomes" id="UP000887159"/>
    </source>
</evidence>
<keyword evidence="2" id="KW-1185">Reference proteome</keyword>
<dbReference type="EMBL" id="BMAU01021379">
    <property type="protein sequence ID" value="GFY27449.1"/>
    <property type="molecule type" value="Genomic_DNA"/>
</dbReference>
<sequence>MDVCKCSAFAAWGTLNNRQAASPLVSLVKREERWKAPDQPQDVFPQNWCGTEQYRTVTYMMLKAKTNDKRKNLAFSRDEIREH</sequence>
<protein>
    <submittedName>
        <fullName evidence="1">Uncharacterized protein</fullName>
    </submittedName>
</protein>
<dbReference type="AlphaFoldDB" id="A0A8X6W3R3"/>
<reference evidence="1" key="1">
    <citation type="submission" date="2020-08" db="EMBL/GenBank/DDBJ databases">
        <title>Multicomponent nature underlies the extraordinary mechanical properties of spider dragline silk.</title>
        <authorList>
            <person name="Kono N."/>
            <person name="Nakamura H."/>
            <person name="Mori M."/>
            <person name="Yoshida Y."/>
            <person name="Ohtoshi R."/>
            <person name="Malay A.D."/>
            <person name="Moran D.A.P."/>
            <person name="Tomita M."/>
            <person name="Numata K."/>
            <person name="Arakawa K."/>
        </authorList>
    </citation>
    <scope>NUCLEOTIDE SEQUENCE</scope>
</reference>